<dbReference type="RefSeq" id="WP_229108683.1">
    <property type="nucleotide sequence ID" value="NZ_CP043529.1"/>
</dbReference>
<dbReference type="Pfam" id="PF13505">
    <property type="entry name" value="OMP_b-brl"/>
    <property type="match status" value="1"/>
</dbReference>
<organism evidence="4 5">
    <name type="scientific">Phocaeicola vulgatus</name>
    <name type="common">Bacteroides vulgatus</name>
    <dbReference type="NCBI Taxonomy" id="821"/>
    <lineage>
        <taxon>Bacteria</taxon>
        <taxon>Pseudomonadati</taxon>
        <taxon>Bacteroidota</taxon>
        <taxon>Bacteroidia</taxon>
        <taxon>Bacteroidales</taxon>
        <taxon>Bacteroidaceae</taxon>
        <taxon>Phocaeicola</taxon>
    </lineage>
</organism>
<keyword evidence="1 2" id="KW-0732">Signal</keyword>
<dbReference type="Proteomes" id="UP000326091">
    <property type="component" value="Chromosome"/>
</dbReference>
<dbReference type="SUPFAM" id="SSF56925">
    <property type="entry name" value="OMPA-like"/>
    <property type="match status" value="1"/>
</dbReference>
<evidence type="ECO:0000259" key="3">
    <source>
        <dbReference type="Pfam" id="PF13505"/>
    </source>
</evidence>
<dbReference type="InterPro" id="IPR027385">
    <property type="entry name" value="Beta-barrel_OMP"/>
</dbReference>
<proteinExistence type="predicted"/>
<dbReference type="EMBL" id="CP043529">
    <property type="protein sequence ID" value="QEW37415.1"/>
    <property type="molecule type" value="Genomic_DNA"/>
</dbReference>
<feature type="domain" description="Outer membrane protein beta-barrel" evidence="3">
    <location>
        <begin position="19"/>
        <end position="193"/>
    </location>
</feature>
<name>A0A5P3AXU7_PHOVU</name>
<reference evidence="4 5" key="1">
    <citation type="submission" date="2019-09" db="EMBL/GenBank/DDBJ databases">
        <title>Commensal-derived Metabolites Govern Vibrio cholerae Pathogenesis in Host.</title>
        <authorList>
            <person name="Yoon S.S."/>
            <person name="Yoon M.Y."/>
        </authorList>
    </citation>
    <scope>NUCLEOTIDE SEQUENCE [LARGE SCALE GENOMIC DNA]</scope>
    <source>
        <strain evidence="4 5">VIC01</strain>
    </source>
</reference>
<dbReference type="Gene3D" id="2.40.160.20">
    <property type="match status" value="1"/>
</dbReference>
<feature type="signal peptide" evidence="2">
    <location>
        <begin position="1"/>
        <end position="29"/>
    </location>
</feature>
<evidence type="ECO:0000256" key="2">
    <source>
        <dbReference type="SAM" id="SignalP"/>
    </source>
</evidence>
<dbReference type="AlphaFoldDB" id="A0A5P3AXU7"/>
<protein>
    <recommendedName>
        <fullName evidence="3">Outer membrane protein beta-barrel domain-containing protein</fullName>
    </recommendedName>
</protein>
<evidence type="ECO:0000313" key="5">
    <source>
        <dbReference type="Proteomes" id="UP000326091"/>
    </source>
</evidence>
<gene>
    <name evidence="4" type="ORF">VIC01_03002</name>
</gene>
<feature type="chain" id="PRO_5024923077" description="Outer membrane protein beta-barrel domain-containing protein" evidence="2">
    <location>
        <begin position="30"/>
        <end position="228"/>
    </location>
</feature>
<dbReference type="InterPro" id="IPR011250">
    <property type="entry name" value="OMP/PagP_B-barrel"/>
</dbReference>
<sequence>MKTKILKHRVPKRILIGMLLVLFCFTSKAQTWENVHFNVDWQMNVPLNSNFADKFSGWGMNFEGKYDLTPYWSIGAFLNFHTNHRYVDRRTIPLTPTASLTTDQQQSAFQLPFGISVSYKLPDNRYVKPYFGVKSGAMYSQNSIYNNLVQWYERPWGFYVSPELGMDIHPVPYQRLGFHVAVYYSYATNKTDILTYSEDGQSSVIHEEKNSCNQNAVDNQLVSLLDKE</sequence>
<accession>A0A5P3AXU7</accession>
<evidence type="ECO:0000313" key="4">
    <source>
        <dbReference type="EMBL" id="QEW37415.1"/>
    </source>
</evidence>
<evidence type="ECO:0000256" key="1">
    <source>
        <dbReference type="ARBA" id="ARBA00022729"/>
    </source>
</evidence>